<evidence type="ECO:0000313" key="1">
    <source>
        <dbReference type="EMBL" id="GME96198.1"/>
    </source>
</evidence>
<reference evidence="1" key="1">
    <citation type="submission" date="2023-04" db="EMBL/GenBank/DDBJ databases">
        <title>Candida boidinii NBRC 1967.</title>
        <authorList>
            <person name="Ichikawa N."/>
            <person name="Sato H."/>
            <person name="Tonouchi N."/>
        </authorList>
    </citation>
    <scope>NUCLEOTIDE SEQUENCE</scope>
    <source>
        <strain evidence="1">NBRC 1967</strain>
    </source>
</reference>
<dbReference type="EMBL" id="BSXV01002597">
    <property type="protein sequence ID" value="GME96198.1"/>
    <property type="molecule type" value="Genomic_DNA"/>
</dbReference>
<protein>
    <submittedName>
        <fullName evidence="1">Unnamed protein product</fullName>
    </submittedName>
</protein>
<comment type="caution">
    <text evidence="1">The sequence shown here is derived from an EMBL/GenBank/DDBJ whole genome shotgun (WGS) entry which is preliminary data.</text>
</comment>
<keyword evidence="2" id="KW-1185">Reference proteome</keyword>
<organism evidence="1 2">
    <name type="scientific">Candida boidinii</name>
    <name type="common">Yeast</name>
    <dbReference type="NCBI Taxonomy" id="5477"/>
    <lineage>
        <taxon>Eukaryota</taxon>
        <taxon>Fungi</taxon>
        <taxon>Dikarya</taxon>
        <taxon>Ascomycota</taxon>
        <taxon>Saccharomycotina</taxon>
        <taxon>Pichiomycetes</taxon>
        <taxon>Pichiales</taxon>
        <taxon>Pichiaceae</taxon>
        <taxon>Ogataea</taxon>
        <taxon>Ogataea/Candida clade</taxon>
    </lineage>
</organism>
<evidence type="ECO:0000313" key="2">
    <source>
        <dbReference type="Proteomes" id="UP001165101"/>
    </source>
</evidence>
<sequence>MSGFGFKLTFTVLNLLTKKNYGLIMNENTPLITRRIVKIRKRRSCCSTLLRFILISTAGLTLLLIIPLLYDLSSIYKNYKNLINRLPKDEIFNNYLNVLENSNYARNWSYEYTKNPHLAGTNYELVKFTQDKFKEYGLETSIKEYFVYLNFPKDNSLKLIDNNNDTLIYEPSLIEDQLIEDPTTRGDDLIPSFHGYSANGNVTAEYIYVNYGTMEDFQLLKSNGIDVSGKIVIARYGKIYRGLKVKFAQENGAVGCLIYSDPGDDYNITEKDGFKAYPDGPARNPSAIQRGSVLFLSYAPGDPTTPGYPSLENSERKDPKDALPKIPSLPISYKEIKPILNELIGYGLNTKNISNDFASDYLFDDYFTGPKPGITLNLYNEQFYNITPIWNVMGELKGIMEDEVIIIGNHRDAWIKGGAGDPNSGSAVILEIIRSLNELVKLGWKPLRTILFASWDGEEIGLLGSTEFVEEYSKILSKKMIF</sequence>
<accession>A0ACB5TY14</accession>
<dbReference type="Proteomes" id="UP001165101">
    <property type="component" value="Unassembled WGS sequence"/>
</dbReference>
<gene>
    <name evidence="1" type="ORF">Cboi01_000418800</name>
</gene>
<proteinExistence type="predicted"/>
<name>A0ACB5TY14_CANBO</name>